<gene>
    <name evidence="1" type="ORF">C1H46_029876</name>
</gene>
<dbReference type="Proteomes" id="UP000315295">
    <property type="component" value="Unassembled WGS sequence"/>
</dbReference>
<reference evidence="1 2" key="1">
    <citation type="journal article" date="2019" name="G3 (Bethesda)">
        <title>Sequencing of a Wild Apple (Malus baccata) Genome Unravels the Differences Between Cultivated and Wild Apple Species Regarding Disease Resistance and Cold Tolerance.</title>
        <authorList>
            <person name="Chen X."/>
        </authorList>
    </citation>
    <scope>NUCLEOTIDE SEQUENCE [LARGE SCALE GENOMIC DNA]</scope>
    <source>
        <strain evidence="2">cv. Shandingzi</strain>
        <tissue evidence="1">Leaves</tissue>
    </source>
</reference>
<evidence type="ECO:0000313" key="2">
    <source>
        <dbReference type="Proteomes" id="UP000315295"/>
    </source>
</evidence>
<protein>
    <submittedName>
        <fullName evidence="1">Uncharacterized protein</fullName>
    </submittedName>
</protein>
<accession>A0A540LDM2</accession>
<evidence type="ECO:0000313" key="1">
    <source>
        <dbReference type="EMBL" id="TQD84586.1"/>
    </source>
</evidence>
<proteinExistence type="predicted"/>
<keyword evidence="2" id="KW-1185">Reference proteome</keyword>
<sequence length="128" mass="15188">MYKCYSSRLRTYLWSCPACSSVRLWGECRPGSRTPRGLRKPSARRRRRTTALRWRSERRELGLVAALPLETWFDEVFDRLVMQSVIYRESIERQNQEHSIYYVCPTNILAYNKANLSLTEDSAQSRTY</sequence>
<name>A0A540LDM2_MALBA</name>
<dbReference type="AlphaFoldDB" id="A0A540LDM2"/>
<comment type="caution">
    <text evidence="1">The sequence shown here is derived from an EMBL/GenBank/DDBJ whole genome shotgun (WGS) entry which is preliminary data.</text>
</comment>
<dbReference type="EMBL" id="VIEB01000631">
    <property type="protein sequence ID" value="TQD84586.1"/>
    <property type="molecule type" value="Genomic_DNA"/>
</dbReference>
<organism evidence="1 2">
    <name type="scientific">Malus baccata</name>
    <name type="common">Siberian crab apple</name>
    <name type="synonym">Pyrus baccata</name>
    <dbReference type="NCBI Taxonomy" id="106549"/>
    <lineage>
        <taxon>Eukaryota</taxon>
        <taxon>Viridiplantae</taxon>
        <taxon>Streptophyta</taxon>
        <taxon>Embryophyta</taxon>
        <taxon>Tracheophyta</taxon>
        <taxon>Spermatophyta</taxon>
        <taxon>Magnoliopsida</taxon>
        <taxon>eudicotyledons</taxon>
        <taxon>Gunneridae</taxon>
        <taxon>Pentapetalae</taxon>
        <taxon>rosids</taxon>
        <taxon>fabids</taxon>
        <taxon>Rosales</taxon>
        <taxon>Rosaceae</taxon>
        <taxon>Amygdaloideae</taxon>
        <taxon>Maleae</taxon>
        <taxon>Malus</taxon>
    </lineage>
</organism>